<comment type="caution">
    <text evidence="2">The sequence shown here is derived from an EMBL/GenBank/DDBJ whole genome shotgun (WGS) entry which is preliminary data.</text>
</comment>
<proteinExistence type="predicted"/>
<dbReference type="InterPro" id="IPR038726">
    <property type="entry name" value="PDDEXK_AddAB-type"/>
</dbReference>
<dbReference type="Proteomes" id="UP001203410">
    <property type="component" value="Unassembled WGS sequence"/>
</dbReference>
<organism evidence="2 3">
    <name type="scientific">Sphingomonas caseinilyticus</name>
    <dbReference type="NCBI Taxonomy" id="2908205"/>
    <lineage>
        <taxon>Bacteria</taxon>
        <taxon>Pseudomonadati</taxon>
        <taxon>Pseudomonadota</taxon>
        <taxon>Alphaproteobacteria</taxon>
        <taxon>Sphingomonadales</taxon>
        <taxon>Sphingomonadaceae</taxon>
        <taxon>Sphingomonas</taxon>
    </lineage>
</organism>
<accession>A0ABT0RRG7</accession>
<sequence>MADIGLFERRVRGSPLVYSIPAYRSFADALVHGLLAALGRNPLALAHGRILLPNSRAVRSVTEAFVRASKGGLVLPRLIVVGDQDIGERIGGALDPLELADEIPVAIEPLERQLLLAQMLRSPDEGAAEAMRLAVELARTMDQLAIEEVAASKLNDAVAGSPELAGHWLHSIDRFRAIMDRWPALLADRGLIDLADRRSKLLHALTRRWATHPPGGFTLAAGITTSAPAIAALLGRIARLDQGAVVLPGLATIDTVSSEEWDALGPDEDGKSEQTHPQHHLKRLLSRIEVAREEVLPWPGGGRASSTRARGLAVANALVSPAFSEKWTRLTAPERRLTGIKVAELPDPASEAQAIAIALRESIETPGKTAALVTPDRALAARVSAHLQRWGIEADDSAGQPLSHSPAGTLLLAVAAAAIEKLAPVALLSLLKHPLVGTSGERGEPTDLGSRREWLETVRVLDLALRGPRPPAGIEGLDERFAEKKVDRAWTAVRPLVAPLSSATFSASMADAAATLRELAQQLAGDMAWRGTDGRLAAELLGQLEQSSEASLISLAPEDIIPIFRGLMDGLPVRRPFGGHPRVFIWGLLEARLQKADLMILGGMNEGSWPTSPDPDPWLPPQIRKALGLPGIEFRTGLAAHDFMSALGAPRVLLTRARNDGRSPTIASRLWLRLQAMTGGMTRDQRLERLALALDASSVVKPVGRPAPRPPFEARPKRIAVTDLDRLKADPFAFYAKAVLGLRPLESVDEEHHAAWKGTAVHEVLEAWFKEDDCDPAKLRSRAEAMIASETIHPMLRTLWAPRLMEAIDWIAKQVAADRAAGRLPVVAESKGEAKVAGVLLHGRVDRIDRLQDGKLAIIDYKTGQAPAKKAVAEGFALQLGLLSLIARAGGFGGAQGDVACHEYWSLAKKNGQLGYRQSPDKDDGPDAFVERAYAQFAVAAADYLLGTREFEAKLNPAYAPYEDYDQLMRLEEWYGRE</sequence>
<gene>
    <name evidence="2" type="primary">addB</name>
    <name evidence="2" type="ORF">LZ496_02290</name>
</gene>
<dbReference type="SUPFAM" id="SSF52540">
    <property type="entry name" value="P-loop containing nucleoside triphosphate hydrolases"/>
    <property type="match status" value="1"/>
</dbReference>
<evidence type="ECO:0000313" key="3">
    <source>
        <dbReference type="Proteomes" id="UP001203410"/>
    </source>
</evidence>
<keyword evidence="3" id="KW-1185">Reference proteome</keyword>
<evidence type="ECO:0000313" key="2">
    <source>
        <dbReference type="EMBL" id="MCL6697614.1"/>
    </source>
</evidence>
<name>A0ABT0RRG7_9SPHN</name>
<dbReference type="SUPFAM" id="SSF52980">
    <property type="entry name" value="Restriction endonuclease-like"/>
    <property type="match status" value="1"/>
</dbReference>
<dbReference type="InterPro" id="IPR011335">
    <property type="entry name" value="Restrct_endonuc-II-like"/>
</dbReference>
<dbReference type="RefSeq" id="WP_249902978.1">
    <property type="nucleotide sequence ID" value="NZ_JAMGBA010000001.1"/>
</dbReference>
<dbReference type="Gene3D" id="3.90.320.10">
    <property type="match status" value="1"/>
</dbReference>
<feature type="domain" description="PD-(D/E)XK endonuclease-like" evidence="1">
    <location>
        <begin position="719"/>
        <end position="935"/>
    </location>
</feature>
<evidence type="ECO:0000259" key="1">
    <source>
        <dbReference type="Pfam" id="PF12705"/>
    </source>
</evidence>
<protein>
    <submittedName>
        <fullName evidence="2">Double-strand break repair protein AddB</fullName>
    </submittedName>
</protein>
<reference evidence="2 3" key="1">
    <citation type="submission" date="2022-05" db="EMBL/GenBank/DDBJ databases">
        <authorList>
            <person name="Jo J.-H."/>
            <person name="Im W.-T."/>
        </authorList>
    </citation>
    <scope>NUCLEOTIDE SEQUENCE [LARGE SCALE GENOMIC DNA]</scope>
    <source>
        <strain evidence="2 3">NSE70-1</strain>
    </source>
</reference>
<dbReference type="InterPro" id="IPR011604">
    <property type="entry name" value="PDDEXK-like_dom_sf"/>
</dbReference>
<dbReference type="InterPro" id="IPR027417">
    <property type="entry name" value="P-loop_NTPase"/>
</dbReference>
<dbReference type="Pfam" id="PF12705">
    <property type="entry name" value="PDDEXK_1"/>
    <property type="match status" value="1"/>
</dbReference>
<dbReference type="InterPro" id="IPR014153">
    <property type="entry name" value="Ds_break_AddB"/>
</dbReference>
<dbReference type="NCBIfam" id="TIGR02786">
    <property type="entry name" value="addB_alphas"/>
    <property type="match status" value="1"/>
</dbReference>
<dbReference type="EMBL" id="JAMGBA010000001">
    <property type="protein sequence ID" value="MCL6697614.1"/>
    <property type="molecule type" value="Genomic_DNA"/>
</dbReference>